<keyword evidence="1" id="KW-0319">Glycerol metabolism</keyword>
<dbReference type="GO" id="GO:0045892">
    <property type="term" value="P:negative regulation of DNA-templated transcription"/>
    <property type="evidence" value="ECO:0007669"/>
    <property type="project" value="TreeGrafter"/>
</dbReference>
<dbReference type="Gene3D" id="3.30.450.40">
    <property type="match status" value="1"/>
</dbReference>
<keyword evidence="11" id="KW-1185">Reference proteome</keyword>
<dbReference type="EMBL" id="WMBA01000024">
    <property type="protein sequence ID" value="MTD55675.1"/>
    <property type="molecule type" value="Genomic_DNA"/>
</dbReference>
<dbReference type="FunFam" id="1.10.10.10:FF:000056">
    <property type="entry name" value="IclR family transcriptional regulator"/>
    <property type="match status" value="1"/>
</dbReference>
<dbReference type="InterPro" id="IPR005471">
    <property type="entry name" value="Tscrpt_reg_IclR_N"/>
</dbReference>
<proteinExistence type="predicted"/>
<gene>
    <name evidence="10" type="ORF">GKO32_17065</name>
</gene>
<feature type="compositionally biased region" description="Basic and acidic residues" evidence="7">
    <location>
        <begin position="17"/>
        <end position="27"/>
    </location>
</feature>
<evidence type="ECO:0000313" key="11">
    <source>
        <dbReference type="Proteomes" id="UP000440096"/>
    </source>
</evidence>
<dbReference type="OrthoDB" id="60629at2"/>
<feature type="domain" description="IclR-ED" evidence="9">
    <location>
        <begin position="90"/>
        <end position="272"/>
    </location>
</feature>
<accession>A0A6N7YRM0</accession>
<feature type="region of interest" description="Disordered" evidence="7">
    <location>
        <begin position="1"/>
        <end position="27"/>
    </location>
</feature>
<keyword evidence="4" id="KW-0804">Transcription</keyword>
<comment type="function">
    <text evidence="5">May be an activator protein for the gylABX operon.</text>
</comment>
<dbReference type="SUPFAM" id="SSF55781">
    <property type="entry name" value="GAF domain-like"/>
    <property type="match status" value="1"/>
</dbReference>
<comment type="caution">
    <text evidence="10">The sequence shown here is derived from an EMBL/GenBank/DDBJ whole genome shotgun (WGS) entry which is preliminary data.</text>
</comment>
<dbReference type="Gene3D" id="1.10.10.10">
    <property type="entry name" value="Winged helix-like DNA-binding domain superfamily/Winged helix DNA-binding domain"/>
    <property type="match status" value="1"/>
</dbReference>
<evidence type="ECO:0000256" key="5">
    <source>
        <dbReference type="ARBA" id="ARBA00058938"/>
    </source>
</evidence>
<evidence type="ECO:0000256" key="7">
    <source>
        <dbReference type="SAM" id="MobiDB-lite"/>
    </source>
</evidence>
<reference evidence="10 11" key="1">
    <citation type="submission" date="2019-11" db="EMBL/GenBank/DDBJ databases">
        <title>Draft genome of Amycolatopsis RM579.</title>
        <authorList>
            <person name="Duangmal K."/>
            <person name="Mingma R."/>
        </authorList>
    </citation>
    <scope>NUCLEOTIDE SEQUENCE [LARGE SCALE GENOMIC DNA]</scope>
    <source>
        <strain evidence="10 11">RM579</strain>
    </source>
</reference>
<evidence type="ECO:0000256" key="6">
    <source>
        <dbReference type="ARBA" id="ARBA00070406"/>
    </source>
</evidence>
<dbReference type="PANTHER" id="PTHR30136:SF24">
    <property type="entry name" value="HTH-TYPE TRANSCRIPTIONAL REPRESSOR ALLR"/>
    <property type="match status" value="1"/>
</dbReference>
<evidence type="ECO:0000313" key="10">
    <source>
        <dbReference type="EMBL" id="MTD55675.1"/>
    </source>
</evidence>
<dbReference type="InterPro" id="IPR036390">
    <property type="entry name" value="WH_DNA-bd_sf"/>
</dbReference>
<dbReference type="InterPro" id="IPR036388">
    <property type="entry name" value="WH-like_DNA-bd_sf"/>
</dbReference>
<dbReference type="PROSITE" id="PS51077">
    <property type="entry name" value="HTH_ICLR"/>
    <property type="match status" value="1"/>
</dbReference>
<keyword evidence="3" id="KW-0238">DNA-binding</keyword>
<dbReference type="AlphaFoldDB" id="A0A6N7YRM0"/>
<feature type="domain" description="HTH iclR-type" evidence="8">
    <location>
        <begin position="29"/>
        <end position="89"/>
    </location>
</feature>
<dbReference type="GO" id="GO:0003677">
    <property type="term" value="F:DNA binding"/>
    <property type="evidence" value="ECO:0007669"/>
    <property type="project" value="UniProtKB-KW"/>
</dbReference>
<dbReference type="InterPro" id="IPR050707">
    <property type="entry name" value="HTH_MetabolicPath_Reg"/>
</dbReference>
<evidence type="ECO:0000256" key="3">
    <source>
        <dbReference type="ARBA" id="ARBA00023125"/>
    </source>
</evidence>
<keyword evidence="2" id="KW-0805">Transcription regulation</keyword>
<evidence type="ECO:0000256" key="2">
    <source>
        <dbReference type="ARBA" id="ARBA00023015"/>
    </source>
</evidence>
<organism evidence="10 11">
    <name type="scientific">Amycolatopsis pithecellobii</name>
    <dbReference type="NCBI Taxonomy" id="664692"/>
    <lineage>
        <taxon>Bacteria</taxon>
        <taxon>Bacillati</taxon>
        <taxon>Actinomycetota</taxon>
        <taxon>Actinomycetes</taxon>
        <taxon>Pseudonocardiales</taxon>
        <taxon>Pseudonocardiaceae</taxon>
        <taxon>Amycolatopsis</taxon>
    </lineage>
</organism>
<dbReference type="PROSITE" id="PS51078">
    <property type="entry name" value="ICLR_ED"/>
    <property type="match status" value="1"/>
</dbReference>
<evidence type="ECO:0000256" key="1">
    <source>
        <dbReference type="ARBA" id="ARBA00022798"/>
    </source>
</evidence>
<protein>
    <recommendedName>
        <fullName evidence="6">Glycerol operon regulatory protein</fullName>
    </recommendedName>
</protein>
<evidence type="ECO:0000256" key="4">
    <source>
        <dbReference type="ARBA" id="ARBA00023163"/>
    </source>
</evidence>
<dbReference type="Proteomes" id="UP000440096">
    <property type="component" value="Unassembled WGS sequence"/>
</dbReference>
<dbReference type="Pfam" id="PF09339">
    <property type="entry name" value="HTH_IclR"/>
    <property type="match status" value="1"/>
</dbReference>
<evidence type="ECO:0000259" key="8">
    <source>
        <dbReference type="PROSITE" id="PS51077"/>
    </source>
</evidence>
<dbReference type="PANTHER" id="PTHR30136">
    <property type="entry name" value="HELIX-TURN-HELIX TRANSCRIPTIONAL REGULATOR, ICLR FAMILY"/>
    <property type="match status" value="1"/>
</dbReference>
<evidence type="ECO:0000259" key="9">
    <source>
        <dbReference type="PROSITE" id="PS51078"/>
    </source>
</evidence>
<dbReference type="SUPFAM" id="SSF46785">
    <property type="entry name" value="Winged helix' DNA-binding domain"/>
    <property type="match status" value="1"/>
</dbReference>
<dbReference type="Pfam" id="PF01614">
    <property type="entry name" value="IclR_C"/>
    <property type="match status" value="1"/>
</dbReference>
<dbReference type="GO" id="GO:0006071">
    <property type="term" value="P:glycerol metabolic process"/>
    <property type="evidence" value="ECO:0007669"/>
    <property type="project" value="UniProtKB-KW"/>
</dbReference>
<dbReference type="InterPro" id="IPR029016">
    <property type="entry name" value="GAF-like_dom_sf"/>
</dbReference>
<dbReference type="GO" id="GO:0003700">
    <property type="term" value="F:DNA-binding transcription factor activity"/>
    <property type="evidence" value="ECO:0007669"/>
    <property type="project" value="TreeGrafter"/>
</dbReference>
<name>A0A6N7YRM0_9PSEU</name>
<sequence>MAMTATLSGGGPAVSEPPDRDHADRRWGPSSAAKVLAILDVFAGPRAVLGVTELARAIGVPKSTAHRLLSVLIESGYLRKVGGRYTLTERVFELGNRVGSVRSTGFRHRAMPYLAGLFVGTRETVHLATMSGTDVLYLEKLFGHSKAQCSTAVGTRRPVYATALGKAMLAFSSDAVLSRAVQGPFHRFTNSTVRDGDRLQRRLEEVRSTGLATDHGEMHPAVHCVAAPVVDPWTHQAIAAVSICSLTTHNVEAKYGHLVLETARELSQVALGGSAQLP</sequence>
<dbReference type="InterPro" id="IPR014757">
    <property type="entry name" value="Tscrpt_reg_IclR_C"/>
</dbReference>
<dbReference type="SMART" id="SM00346">
    <property type="entry name" value="HTH_ICLR"/>
    <property type="match status" value="1"/>
</dbReference>